<dbReference type="GO" id="GO:0046872">
    <property type="term" value="F:metal ion binding"/>
    <property type="evidence" value="ECO:0007669"/>
    <property type="project" value="UniProtKB-KW"/>
</dbReference>
<evidence type="ECO:0000256" key="1">
    <source>
        <dbReference type="ARBA" id="ARBA00001966"/>
    </source>
</evidence>
<dbReference type="InterPro" id="IPR058240">
    <property type="entry name" value="rSAM_sf"/>
</dbReference>
<comment type="function">
    <text evidence="8">Involved in heme d1 biosynthesis. Radical SAM enzyme that catalyzes the removal of two propionate side chains from the intermediate 12,18-didecarboxysiroheme (DDSH) and may introduce the keto functions on rings A and B, yielding the heme d1 precursor dihydro-heme d1.</text>
</comment>
<evidence type="ECO:0000256" key="2">
    <source>
        <dbReference type="ARBA" id="ARBA00022485"/>
    </source>
</evidence>
<accession>A0A3N1XSA9</accession>
<evidence type="ECO:0000256" key="7">
    <source>
        <dbReference type="ARBA" id="ARBA00023462"/>
    </source>
</evidence>
<dbReference type="SFLD" id="SFLDS00029">
    <property type="entry name" value="Radical_SAM"/>
    <property type="match status" value="1"/>
</dbReference>
<evidence type="ECO:0000256" key="8">
    <source>
        <dbReference type="ARBA" id="ARBA00056787"/>
    </source>
</evidence>
<keyword evidence="2" id="KW-0004">4Fe-4S</keyword>
<reference evidence="11 12" key="1">
    <citation type="submission" date="2018-11" db="EMBL/GenBank/DDBJ databases">
        <title>Genomic Encyclopedia of Type Strains, Phase IV (KMG-IV): sequencing the most valuable type-strain genomes for metagenomic binning, comparative biology and taxonomic classification.</title>
        <authorList>
            <person name="Goeker M."/>
        </authorList>
    </citation>
    <scope>NUCLEOTIDE SEQUENCE [LARGE SCALE GENOMIC DNA]</scope>
    <source>
        <strain evidence="11 12">DSM 100275</strain>
    </source>
</reference>
<dbReference type="SFLD" id="SFLDG01385">
    <property type="entry name" value="heme_carboxy_lyase_like"/>
    <property type="match status" value="1"/>
</dbReference>
<keyword evidence="12" id="KW-1185">Reference proteome</keyword>
<dbReference type="SFLD" id="SFLDG01386">
    <property type="entry name" value="main_SPASM_domain-containing"/>
    <property type="match status" value="1"/>
</dbReference>
<dbReference type="FunFam" id="3.20.20.70:FF:000188">
    <property type="entry name" value="Mycofactocin radical SAM maturase MftC"/>
    <property type="match status" value="1"/>
</dbReference>
<dbReference type="SFLD" id="SFLDG01067">
    <property type="entry name" value="SPASM/twitch_domain_containing"/>
    <property type="match status" value="1"/>
</dbReference>
<feature type="domain" description="Radical SAM core" evidence="10">
    <location>
        <begin position="21"/>
        <end position="230"/>
    </location>
</feature>
<dbReference type="Gene3D" id="3.20.20.70">
    <property type="entry name" value="Aldolase class I"/>
    <property type="match status" value="1"/>
</dbReference>
<keyword evidence="3" id="KW-0949">S-adenosyl-L-methionine</keyword>
<dbReference type="InterPro" id="IPR013785">
    <property type="entry name" value="Aldolase_TIM"/>
</dbReference>
<proteinExistence type="inferred from homology"/>
<dbReference type="CDD" id="cd01335">
    <property type="entry name" value="Radical_SAM"/>
    <property type="match status" value="1"/>
</dbReference>
<keyword evidence="5" id="KW-0408">Iron</keyword>
<dbReference type="NCBIfam" id="TIGR04051">
    <property type="entry name" value="rSAM_NirJ"/>
    <property type="match status" value="1"/>
</dbReference>
<evidence type="ECO:0000313" key="11">
    <source>
        <dbReference type="EMBL" id="ROR29525.1"/>
    </source>
</evidence>
<dbReference type="PIRSF" id="PIRSF037420">
    <property type="entry name" value="PQQ_syn_pqqE"/>
    <property type="match status" value="1"/>
</dbReference>
<evidence type="ECO:0000256" key="6">
    <source>
        <dbReference type="ARBA" id="ARBA00023014"/>
    </source>
</evidence>
<comment type="cofactor">
    <cofactor evidence="1">
        <name>[4Fe-4S] cluster</name>
        <dbReference type="ChEBI" id="CHEBI:49883"/>
    </cofactor>
</comment>
<dbReference type="EMBL" id="RJVI01000003">
    <property type="protein sequence ID" value="ROR29525.1"/>
    <property type="molecule type" value="Genomic_DNA"/>
</dbReference>
<dbReference type="PANTHER" id="PTHR11228:SF7">
    <property type="entry name" value="PQQA PEPTIDE CYCLASE"/>
    <property type="match status" value="1"/>
</dbReference>
<dbReference type="GO" id="GO:0051539">
    <property type="term" value="F:4 iron, 4 sulfur cluster binding"/>
    <property type="evidence" value="ECO:0007669"/>
    <property type="project" value="UniProtKB-KW"/>
</dbReference>
<keyword evidence="6" id="KW-0411">Iron-sulfur</keyword>
<dbReference type="SUPFAM" id="SSF102114">
    <property type="entry name" value="Radical SAM enzymes"/>
    <property type="match status" value="1"/>
</dbReference>
<evidence type="ECO:0000313" key="12">
    <source>
        <dbReference type="Proteomes" id="UP000276634"/>
    </source>
</evidence>
<comment type="caution">
    <text evidence="11">The sequence shown here is derived from an EMBL/GenBank/DDBJ whole genome shotgun (WGS) entry which is preliminary data.</text>
</comment>
<comment type="similarity">
    <text evidence="7">Belongs to the radical SAM superfamily.</text>
</comment>
<evidence type="ECO:0000256" key="5">
    <source>
        <dbReference type="ARBA" id="ARBA00023004"/>
    </source>
</evidence>
<dbReference type="GO" id="GO:0006783">
    <property type="term" value="P:heme biosynthetic process"/>
    <property type="evidence" value="ECO:0007669"/>
    <property type="project" value="TreeGrafter"/>
</dbReference>
<dbReference type="SFLD" id="SFLDF00393">
    <property type="entry name" value="heme_D1_biosynthesis_(NirJ-lik"/>
    <property type="match status" value="1"/>
</dbReference>
<dbReference type="InterPro" id="IPR007197">
    <property type="entry name" value="rSAM"/>
</dbReference>
<evidence type="ECO:0000256" key="4">
    <source>
        <dbReference type="ARBA" id="ARBA00022723"/>
    </source>
</evidence>
<dbReference type="CDD" id="cd21123">
    <property type="entry name" value="SPASM_MftC-like"/>
    <property type="match status" value="1"/>
</dbReference>
<evidence type="ECO:0000259" key="10">
    <source>
        <dbReference type="PROSITE" id="PS51918"/>
    </source>
</evidence>
<dbReference type="SMART" id="SM00729">
    <property type="entry name" value="Elp3"/>
    <property type="match status" value="1"/>
</dbReference>
<name>A0A3N1XSA9_9GAMM</name>
<sequence length="384" mass="42270">MLRLSQYLRDAVEGRPVPRRRPAAPVVIWNLIRRCNLRCSHCYTASADRDFAGELGTAEALAVVDDLAAMRVPALILSGGEPLLRPDLMRIVARAKAAGIYVGLSTNGTLVDAAWVERLAGSGLDYVGISLDGLEATHDRIRGREGAFAAALAALERLAARGLRVGARFTLTRDNALELPDLMDRLDAAGVRRFYLSHLNYAGRGRSASDAHLRTTREVMHYLCELAWLDLQTGREREIVTGNNDADGVFLLHWLARRAPEHAPALEARLRAWGGNASGIAIANIDNRGWVHPDSFWWDHRLGNVRERPFSEIWRRSDDALLAGLRARPRPLKGRCAACRHLELCNGNTRVRAKLAFGDPWAEDPGCYLTDAEIGLGEAGRAVA</sequence>
<dbReference type="AlphaFoldDB" id="A0A3N1XSA9"/>
<dbReference type="InterPro" id="IPR006638">
    <property type="entry name" value="Elp3/MiaA/NifB-like_rSAM"/>
</dbReference>
<dbReference type="RefSeq" id="WP_123401944.1">
    <property type="nucleotide sequence ID" value="NZ_RJVI01000003.1"/>
</dbReference>
<organism evidence="11 12">
    <name type="scientific">Inmirania thermothiophila</name>
    <dbReference type="NCBI Taxonomy" id="1750597"/>
    <lineage>
        <taxon>Bacteria</taxon>
        <taxon>Pseudomonadati</taxon>
        <taxon>Pseudomonadota</taxon>
        <taxon>Gammaproteobacteria</taxon>
        <taxon>Chromatiales</taxon>
        <taxon>Ectothiorhodospiraceae</taxon>
        <taxon>Inmirania</taxon>
    </lineage>
</organism>
<dbReference type="Pfam" id="PF04055">
    <property type="entry name" value="Radical_SAM"/>
    <property type="match status" value="1"/>
</dbReference>
<dbReference type="PROSITE" id="PS51918">
    <property type="entry name" value="RADICAL_SAM"/>
    <property type="match status" value="1"/>
</dbReference>
<dbReference type="InterPro" id="IPR034480">
    <property type="entry name" value="Heme_synthase-like"/>
</dbReference>
<protein>
    <recommendedName>
        <fullName evidence="9">Pre-heme d1 synthase</fullName>
    </recommendedName>
</protein>
<evidence type="ECO:0000256" key="3">
    <source>
        <dbReference type="ARBA" id="ARBA00022691"/>
    </source>
</evidence>
<dbReference type="OrthoDB" id="9792276at2"/>
<dbReference type="InterPro" id="IPR023992">
    <property type="entry name" value="HemeD1_Synth_NirJ"/>
</dbReference>
<dbReference type="InterPro" id="IPR017200">
    <property type="entry name" value="PqqE-like"/>
</dbReference>
<dbReference type="GO" id="GO:0016491">
    <property type="term" value="F:oxidoreductase activity"/>
    <property type="evidence" value="ECO:0007669"/>
    <property type="project" value="InterPro"/>
</dbReference>
<dbReference type="Proteomes" id="UP000276634">
    <property type="component" value="Unassembled WGS sequence"/>
</dbReference>
<evidence type="ECO:0000256" key="9">
    <source>
        <dbReference type="ARBA" id="ARBA00073867"/>
    </source>
</evidence>
<gene>
    <name evidence="11" type="ORF">EDC57_2195</name>
</gene>
<dbReference type="PANTHER" id="PTHR11228">
    <property type="entry name" value="RADICAL SAM DOMAIN PROTEIN"/>
    <property type="match status" value="1"/>
</dbReference>
<dbReference type="InterPro" id="IPR050377">
    <property type="entry name" value="Radical_SAM_PqqE_MftC-like"/>
</dbReference>
<keyword evidence="4" id="KW-0479">Metal-binding</keyword>